<sequence>MLVPVRCFSCNKVIGDKWETFNRRLREELFKNDISLEEYENQFIDLSIPEFTKTVAGKILDELGLIRYCCRTNLKSCIDLSEEISY</sequence>
<dbReference type="InterPro" id="IPR000268">
    <property type="entry name" value="RPABC5/Rpb10"/>
</dbReference>
<dbReference type="AlphaFoldDB" id="A0A6C0EAZ7"/>
<dbReference type="InterPro" id="IPR023580">
    <property type="entry name" value="RNA_pol_su_RPB10"/>
</dbReference>
<keyword evidence="1" id="KW-0240">DNA-directed RNA polymerase</keyword>
<dbReference type="GO" id="GO:0003899">
    <property type="term" value="F:DNA-directed RNA polymerase activity"/>
    <property type="evidence" value="ECO:0007669"/>
    <property type="project" value="InterPro"/>
</dbReference>
<keyword evidence="3" id="KW-0862">Zinc</keyword>
<name>A0A6C0EAZ7_9ZZZZ</name>
<keyword evidence="4" id="KW-0804">Transcription</keyword>
<keyword evidence="2" id="KW-0479">Metal-binding</keyword>
<dbReference type="PANTHER" id="PTHR23431:SF3">
    <property type="entry name" value="DNA-DIRECTED RNA POLYMERASES I, II, AND III SUBUNIT RPABC5"/>
    <property type="match status" value="1"/>
</dbReference>
<evidence type="ECO:0008006" key="6">
    <source>
        <dbReference type="Google" id="ProtNLM"/>
    </source>
</evidence>
<dbReference type="Pfam" id="PF01194">
    <property type="entry name" value="RNA_pol_N"/>
    <property type="match status" value="1"/>
</dbReference>
<dbReference type="PANTHER" id="PTHR23431">
    <property type="entry name" value="DNA-DIRECTED RNA POLYMERASES I, II, AND III SUBUNIT RPABC5 FAMILY MEMBER"/>
    <property type="match status" value="1"/>
</dbReference>
<dbReference type="SUPFAM" id="SSF46924">
    <property type="entry name" value="RNA polymerase subunit RPB10"/>
    <property type="match status" value="1"/>
</dbReference>
<reference evidence="5" key="1">
    <citation type="journal article" date="2020" name="Nature">
        <title>Giant virus diversity and host interactions through global metagenomics.</title>
        <authorList>
            <person name="Schulz F."/>
            <person name="Roux S."/>
            <person name="Paez-Espino D."/>
            <person name="Jungbluth S."/>
            <person name="Walsh D.A."/>
            <person name="Denef V.J."/>
            <person name="McMahon K.D."/>
            <person name="Konstantinidis K.T."/>
            <person name="Eloe-Fadrosh E.A."/>
            <person name="Kyrpides N.C."/>
            <person name="Woyke T."/>
        </authorList>
    </citation>
    <scope>NUCLEOTIDE SEQUENCE</scope>
    <source>
        <strain evidence="5">GVMAG-M-3300023179-150</strain>
    </source>
</reference>
<evidence type="ECO:0000256" key="2">
    <source>
        <dbReference type="ARBA" id="ARBA00022723"/>
    </source>
</evidence>
<dbReference type="GO" id="GO:0006351">
    <property type="term" value="P:DNA-templated transcription"/>
    <property type="evidence" value="ECO:0007669"/>
    <property type="project" value="InterPro"/>
</dbReference>
<dbReference type="GO" id="GO:0003677">
    <property type="term" value="F:DNA binding"/>
    <property type="evidence" value="ECO:0007669"/>
    <property type="project" value="InterPro"/>
</dbReference>
<evidence type="ECO:0000256" key="3">
    <source>
        <dbReference type="ARBA" id="ARBA00022833"/>
    </source>
</evidence>
<evidence type="ECO:0000313" key="5">
    <source>
        <dbReference type="EMBL" id="QHT24555.1"/>
    </source>
</evidence>
<dbReference type="Gene3D" id="1.10.10.60">
    <property type="entry name" value="Homeodomain-like"/>
    <property type="match status" value="1"/>
</dbReference>
<protein>
    <recommendedName>
        <fullName evidence="6">DNA-directed RNA polymerase</fullName>
    </recommendedName>
</protein>
<dbReference type="EMBL" id="MN739746">
    <property type="protein sequence ID" value="QHT24555.1"/>
    <property type="molecule type" value="Genomic_DNA"/>
</dbReference>
<evidence type="ECO:0000256" key="4">
    <source>
        <dbReference type="ARBA" id="ARBA00023163"/>
    </source>
</evidence>
<dbReference type="GO" id="GO:0000428">
    <property type="term" value="C:DNA-directed RNA polymerase complex"/>
    <property type="evidence" value="ECO:0007669"/>
    <property type="project" value="UniProtKB-KW"/>
</dbReference>
<dbReference type="GO" id="GO:0008270">
    <property type="term" value="F:zinc ion binding"/>
    <property type="evidence" value="ECO:0007669"/>
    <property type="project" value="TreeGrafter"/>
</dbReference>
<proteinExistence type="predicted"/>
<evidence type="ECO:0000256" key="1">
    <source>
        <dbReference type="ARBA" id="ARBA00022478"/>
    </source>
</evidence>
<organism evidence="5">
    <name type="scientific">viral metagenome</name>
    <dbReference type="NCBI Taxonomy" id="1070528"/>
    <lineage>
        <taxon>unclassified sequences</taxon>
        <taxon>metagenomes</taxon>
        <taxon>organismal metagenomes</taxon>
    </lineage>
</organism>
<accession>A0A6C0EAZ7</accession>